<accession>A0A1M5VCL4</accession>
<reference evidence="1 2" key="1">
    <citation type="submission" date="2016-11" db="EMBL/GenBank/DDBJ databases">
        <authorList>
            <person name="Jaros S."/>
            <person name="Januszkiewicz K."/>
            <person name="Wedrychowicz H."/>
        </authorList>
    </citation>
    <scope>NUCLEOTIDE SEQUENCE [LARGE SCALE GENOMIC DNA]</scope>
    <source>
        <strain evidence="1 2">GAS138</strain>
    </source>
</reference>
<dbReference type="AlphaFoldDB" id="A0A1M5VCL4"/>
<organism evidence="1 2">
    <name type="scientific">Bradyrhizobium erythrophlei</name>
    <dbReference type="NCBI Taxonomy" id="1437360"/>
    <lineage>
        <taxon>Bacteria</taxon>
        <taxon>Pseudomonadati</taxon>
        <taxon>Pseudomonadota</taxon>
        <taxon>Alphaproteobacteria</taxon>
        <taxon>Hyphomicrobiales</taxon>
        <taxon>Nitrobacteraceae</taxon>
        <taxon>Bradyrhizobium</taxon>
    </lineage>
</organism>
<gene>
    <name evidence="1" type="ORF">SAMN05443248_5896</name>
</gene>
<name>A0A1M5VCL4_9BRAD</name>
<sequence>MSKSAFENLTAAVTTINTPMPFRIDEGTLLACLKGEILERKWRVYVQALFDEVDISVIHSLIVDHFVSFDDLLKAIDTWQVTESENERWIREMASFELGRSHAESADRTR</sequence>
<dbReference type="EMBL" id="LT670817">
    <property type="protein sequence ID" value="SHH73012.1"/>
    <property type="molecule type" value="Genomic_DNA"/>
</dbReference>
<evidence type="ECO:0000313" key="2">
    <source>
        <dbReference type="Proteomes" id="UP000189796"/>
    </source>
</evidence>
<proteinExistence type="predicted"/>
<dbReference type="Proteomes" id="UP000189796">
    <property type="component" value="Chromosome I"/>
</dbReference>
<protein>
    <submittedName>
        <fullName evidence="1">Uncharacterized protein</fullName>
    </submittedName>
</protein>
<evidence type="ECO:0000313" key="1">
    <source>
        <dbReference type="EMBL" id="SHH73012.1"/>
    </source>
</evidence>